<dbReference type="Pfam" id="PF03972">
    <property type="entry name" value="MmgE_PrpD_N"/>
    <property type="match status" value="1"/>
</dbReference>
<dbReference type="InterPro" id="IPR045336">
    <property type="entry name" value="MmgE_PrpD_N"/>
</dbReference>
<evidence type="ECO:0000259" key="2">
    <source>
        <dbReference type="Pfam" id="PF03972"/>
    </source>
</evidence>
<dbReference type="SUPFAM" id="SSF103378">
    <property type="entry name" value="2-methylcitrate dehydratase PrpD"/>
    <property type="match status" value="1"/>
</dbReference>
<gene>
    <name evidence="4" type="ORF">A4R35_21070</name>
</gene>
<dbReference type="OrthoDB" id="9797528at2"/>
<evidence type="ECO:0000259" key="3">
    <source>
        <dbReference type="Pfam" id="PF19305"/>
    </source>
</evidence>
<dbReference type="InterPro" id="IPR036148">
    <property type="entry name" value="MmgE/PrpD_sf"/>
</dbReference>
<dbReference type="InterPro" id="IPR005656">
    <property type="entry name" value="MmgE_PrpD"/>
</dbReference>
<comment type="similarity">
    <text evidence="1">Belongs to the PrpD family.</text>
</comment>
<evidence type="ECO:0000313" key="4">
    <source>
        <dbReference type="EMBL" id="RAQ98045.1"/>
    </source>
</evidence>
<dbReference type="RefSeq" id="WP_112432974.1">
    <property type="nucleotide sequence ID" value="NZ_MCIF01000002.1"/>
</dbReference>
<evidence type="ECO:0000313" key="5">
    <source>
        <dbReference type="Proteomes" id="UP000248706"/>
    </source>
</evidence>
<dbReference type="InterPro" id="IPR042183">
    <property type="entry name" value="MmgE/PrpD_sf_1"/>
</dbReference>
<protein>
    <submittedName>
        <fullName evidence="4">2-methylcitrate dehydratase</fullName>
    </submittedName>
</protein>
<name>A0A328VVC0_9CHLR</name>
<dbReference type="Proteomes" id="UP000248706">
    <property type="component" value="Unassembled WGS sequence"/>
</dbReference>
<sequence>MTLVEELANFVVRSSYEDLSAEARRELKIRVLDSLGCAIGALEGRPLAILREQIKDFGGNPLSTLIAGGQTAPDRAAFYNSALVRYLDYNDTFIAKGESCHPSDNLGAVLAASEYADRNGKDLLTALAVAYQVQCRLSEVAPVRARGFDHTVEGTYAVAAGVSRALGLDAQRTANAIAISGTAYNALRVTRTGSISHWKGMAYPAVAHAGTHATFLAMRGMTGPIEVFEGNKGFMESIAGRFTIDWSRENLEIVRRTSIKKYNAEFHSQPTLEGILQLREQHQLRADQIERIEIDTFDVAYHIIGGGEEGDKRIVRTKEEADHSLHYMVAVALLDGKVTPEQYRPERIVASDVQALLRKVEVRPADDLSARFPVEMPCRIRVLLTDGRRYDLEIADYPGFYSRPLSWEQALEKFESLTAPYTDGELRRAIAETVQHLDEVPVRQLTALLAQVRLPAAGGPAL</sequence>
<dbReference type="InterPro" id="IPR042188">
    <property type="entry name" value="MmgE/PrpD_sf_2"/>
</dbReference>
<dbReference type="AlphaFoldDB" id="A0A328VVC0"/>
<comment type="caution">
    <text evidence="4">The sequence shown here is derived from an EMBL/GenBank/DDBJ whole genome shotgun (WGS) entry which is preliminary data.</text>
</comment>
<reference evidence="4 5" key="1">
    <citation type="submission" date="2016-08" db="EMBL/GenBank/DDBJ databases">
        <title>Analysis of Carbohydrate Active Enzymes in Thermogemmatispora T81 Reveals Carbohydrate Degradation Ability.</title>
        <authorList>
            <person name="Tomazini A."/>
            <person name="Lal S."/>
            <person name="Stott M."/>
            <person name="Henrissat B."/>
            <person name="Polikarpov I."/>
            <person name="Sparling R."/>
            <person name="Levin D.B."/>
        </authorList>
    </citation>
    <scope>NUCLEOTIDE SEQUENCE [LARGE SCALE GENOMIC DNA]</scope>
    <source>
        <strain evidence="4 5">T81</strain>
    </source>
</reference>
<dbReference type="Gene3D" id="1.10.4100.10">
    <property type="entry name" value="2-methylcitrate dehydratase PrpD"/>
    <property type="match status" value="1"/>
</dbReference>
<dbReference type="EMBL" id="MCIF01000002">
    <property type="protein sequence ID" value="RAQ98045.1"/>
    <property type="molecule type" value="Genomic_DNA"/>
</dbReference>
<accession>A0A328VVC0</accession>
<feature type="domain" description="MmgE/PrpD N-terminal" evidence="2">
    <location>
        <begin position="5"/>
        <end position="245"/>
    </location>
</feature>
<dbReference type="PANTHER" id="PTHR16943">
    <property type="entry name" value="2-METHYLCITRATE DEHYDRATASE-RELATED"/>
    <property type="match status" value="1"/>
</dbReference>
<dbReference type="GO" id="GO:0016829">
    <property type="term" value="F:lyase activity"/>
    <property type="evidence" value="ECO:0007669"/>
    <property type="project" value="InterPro"/>
</dbReference>
<evidence type="ECO:0000256" key="1">
    <source>
        <dbReference type="ARBA" id="ARBA00006174"/>
    </source>
</evidence>
<keyword evidence="5" id="KW-1185">Reference proteome</keyword>
<feature type="domain" description="MmgE/PrpD C-terminal" evidence="3">
    <location>
        <begin position="262"/>
        <end position="438"/>
    </location>
</feature>
<proteinExistence type="inferred from homology"/>
<dbReference type="Pfam" id="PF19305">
    <property type="entry name" value="MmgE_PrpD_C"/>
    <property type="match status" value="1"/>
</dbReference>
<dbReference type="PANTHER" id="PTHR16943:SF8">
    <property type="entry name" value="2-METHYLCITRATE DEHYDRATASE"/>
    <property type="match status" value="1"/>
</dbReference>
<dbReference type="InterPro" id="IPR045337">
    <property type="entry name" value="MmgE_PrpD_C"/>
</dbReference>
<organism evidence="4 5">
    <name type="scientific">Thermogemmatispora tikiterensis</name>
    <dbReference type="NCBI Taxonomy" id="1825093"/>
    <lineage>
        <taxon>Bacteria</taxon>
        <taxon>Bacillati</taxon>
        <taxon>Chloroflexota</taxon>
        <taxon>Ktedonobacteria</taxon>
        <taxon>Thermogemmatisporales</taxon>
        <taxon>Thermogemmatisporaceae</taxon>
        <taxon>Thermogemmatispora</taxon>
    </lineage>
</organism>
<dbReference type="Gene3D" id="3.30.1330.120">
    <property type="entry name" value="2-methylcitrate dehydratase PrpD"/>
    <property type="match status" value="1"/>
</dbReference>